<dbReference type="AlphaFoldDB" id="H2BT20"/>
<accession>H2BT20</accession>
<reference evidence="2" key="1">
    <citation type="journal article" date="2012" name="Stand. Genomic Sci.">
        <title>Genome sequence of the Antarctic rhodopsins-containing flavobacterium Gillisia limnaea type strain (R-8282(T)).</title>
        <authorList>
            <person name="Riedel T."/>
            <person name="Held B."/>
            <person name="Nolan M."/>
            <person name="Lucas S."/>
            <person name="Lapidus A."/>
            <person name="Tice H."/>
            <person name="Del Rio T.G."/>
            <person name="Cheng J.F."/>
            <person name="Han C."/>
            <person name="Tapia R."/>
            <person name="Goodwin L.A."/>
            <person name="Pitluck S."/>
            <person name="Liolios K."/>
            <person name="Mavromatis K."/>
            <person name="Pagani I."/>
            <person name="Ivanova N."/>
            <person name="Mikhailova N."/>
            <person name="Pati A."/>
            <person name="Chen A."/>
            <person name="Palaniappan K."/>
            <person name="Land M."/>
            <person name="Rohde M."/>
            <person name="Tindall B.J."/>
            <person name="Detter J.C."/>
            <person name="Goker M."/>
            <person name="Bristow J."/>
            <person name="Eisen J.A."/>
            <person name="Markowitz V."/>
            <person name="Hugenholtz P."/>
            <person name="Kyrpides N.C."/>
            <person name="Klenk H.P."/>
            <person name="Woyke T."/>
        </authorList>
    </citation>
    <scope>NUCLEOTIDE SEQUENCE [LARGE SCALE GENOMIC DNA]</scope>
    <source>
        <strain evidence="2">DSM 15749 / LMG 21470 / R-8282</strain>
    </source>
</reference>
<sequence length="50" mass="6172">MIHKLNLEHILFLDIETVPEEKTFKDLSEERKKLWEVQHLDTLDLCRYNF</sequence>
<evidence type="ECO:0000313" key="1">
    <source>
        <dbReference type="EMBL" id="EHQ02578.1"/>
    </source>
</evidence>
<dbReference type="STRING" id="865937.Gilli_1937"/>
<keyword evidence="2" id="KW-1185">Reference proteome</keyword>
<evidence type="ECO:0000313" key="2">
    <source>
        <dbReference type="Proteomes" id="UP000003844"/>
    </source>
</evidence>
<organism evidence="1 2">
    <name type="scientific">Gillisia limnaea (strain DSM 15749 / LMG 21470 / R-8282)</name>
    <dbReference type="NCBI Taxonomy" id="865937"/>
    <lineage>
        <taxon>Bacteria</taxon>
        <taxon>Pseudomonadati</taxon>
        <taxon>Bacteroidota</taxon>
        <taxon>Flavobacteriia</taxon>
        <taxon>Flavobacteriales</taxon>
        <taxon>Flavobacteriaceae</taxon>
        <taxon>Gillisia</taxon>
    </lineage>
</organism>
<protein>
    <recommendedName>
        <fullName evidence="3">3'-5' exonuclease</fullName>
    </recommendedName>
</protein>
<proteinExistence type="predicted"/>
<gene>
    <name evidence="1" type="ORF">Gilli_1937</name>
</gene>
<name>H2BT20_GILLR</name>
<dbReference type="Proteomes" id="UP000003844">
    <property type="component" value="Unassembled WGS sequence"/>
</dbReference>
<evidence type="ECO:0008006" key="3">
    <source>
        <dbReference type="Google" id="ProtNLM"/>
    </source>
</evidence>
<dbReference type="EMBL" id="JH594606">
    <property type="protein sequence ID" value="EHQ02578.1"/>
    <property type="molecule type" value="Genomic_DNA"/>
</dbReference>
<dbReference type="HOGENOM" id="CLU_3118313_0_0_10"/>